<comment type="similarity">
    <text evidence="2 3">Belongs to the glutamine synthetase family.</text>
</comment>
<proteinExistence type="inferred from homology"/>
<dbReference type="SMART" id="SM01230">
    <property type="entry name" value="Gln-synt_C"/>
    <property type="match status" value="1"/>
</dbReference>
<dbReference type="Proteomes" id="UP000318199">
    <property type="component" value="Unassembled WGS sequence"/>
</dbReference>
<dbReference type="PANTHER" id="PTHR43785:SF12">
    <property type="entry name" value="TYPE-1 GLUTAMINE SYNTHETASE 2"/>
    <property type="match status" value="1"/>
</dbReference>
<dbReference type="Gene3D" id="3.10.20.70">
    <property type="entry name" value="Glutamine synthetase, N-terminal domain"/>
    <property type="match status" value="1"/>
</dbReference>
<dbReference type="InterPro" id="IPR014746">
    <property type="entry name" value="Gln_synth/guanido_kin_cat_dom"/>
</dbReference>
<keyword evidence="1" id="KW-0436">Ligase</keyword>
<dbReference type="Gene3D" id="3.30.590.10">
    <property type="entry name" value="Glutamine synthetase/guanido kinase, catalytic domain"/>
    <property type="match status" value="1"/>
</dbReference>
<name>A0A562ZGK7_9BURK</name>
<evidence type="ECO:0000259" key="4">
    <source>
        <dbReference type="PROSITE" id="PS51987"/>
    </source>
</evidence>
<dbReference type="OrthoDB" id="9807095at2"/>
<organism evidence="5 6">
    <name type="scientific">Caenimonas sedimenti</name>
    <dbReference type="NCBI Taxonomy" id="2596921"/>
    <lineage>
        <taxon>Bacteria</taxon>
        <taxon>Pseudomonadati</taxon>
        <taxon>Pseudomonadota</taxon>
        <taxon>Betaproteobacteria</taxon>
        <taxon>Burkholderiales</taxon>
        <taxon>Comamonadaceae</taxon>
        <taxon>Caenimonas</taxon>
    </lineage>
</organism>
<dbReference type="PROSITE" id="PS51987">
    <property type="entry name" value="GS_CATALYTIC"/>
    <property type="match status" value="1"/>
</dbReference>
<dbReference type="InterPro" id="IPR036651">
    <property type="entry name" value="Gln_synt_N_sf"/>
</dbReference>
<dbReference type="EMBL" id="VOBQ01000023">
    <property type="protein sequence ID" value="TWO67700.1"/>
    <property type="molecule type" value="Genomic_DNA"/>
</dbReference>
<sequence>MTSFAERCGIHDAAREQALHDLAREIEASGLELVRIGWCDAHGVVRGKTLVASAVVGALREGVGMVSTLMLKDTSDRTAFKVFEPGGTATLPGFGFANNLLLLADPASFRRLPWTPSTGVLRAQPWFQDGKPVELDTRRVLQRALERLGEAGFAMKCGLEVEFHIYRIEDTQAQLDPLQAAWPGPPPAVSLVHPGYNLLAEAWYDLAEEPMRIVQHTAQALGLPLISLEIELGPSQVEAVFEATDALTAADNMVLFRNAVKMALRRAGYHATFMCRPPFPNIMSSGWHLHQSLVDPASGRNVFRRDTPAAGSTAADAQSTLSETGEHFLAGLLAHARGMAVFCTPTANGYGRFRPNALAPQAVLWGRDNRGAMLRVIGECGDGATRIENRIGEPAANPYLYLASQIHAGLDGVARGLRAPAATAAPYGGEGEQLPTSLGEALSALRADERLCAAFGANFIDYYTRLKQSEQIRFEQAEDKDEFQRREYFGRI</sequence>
<reference evidence="5 6" key="1">
    <citation type="submission" date="2019-07" db="EMBL/GenBank/DDBJ databases">
        <title>Caenimonas sedimenti sp. nov., isolated from activated sludge.</title>
        <authorList>
            <person name="Xu J."/>
        </authorList>
    </citation>
    <scope>NUCLEOTIDE SEQUENCE [LARGE SCALE GENOMIC DNA]</scope>
    <source>
        <strain evidence="5 6">HX-9-20</strain>
    </source>
</reference>
<dbReference type="GO" id="GO:0006542">
    <property type="term" value="P:glutamine biosynthetic process"/>
    <property type="evidence" value="ECO:0007669"/>
    <property type="project" value="InterPro"/>
</dbReference>
<keyword evidence="6" id="KW-1185">Reference proteome</keyword>
<dbReference type="GO" id="GO:0004356">
    <property type="term" value="F:glutamine synthetase activity"/>
    <property type="evidence" value="ECO:0007669"/>
    <property type="project" value="InterPro"/>
</dbReference>
<dbReference type="RefSeq" id="WP_145896159.1">
    <property type="nucleotide sequence ID" value="NZ_VOBQ01000023.1"/>
</dbReference>
<dbReference type="AlphaFoldDB" id="A0A562ZGK7"/>
<dbReference type="SUPFAM" id="SSF54368">
    <property type="entry name" value="Glutamine synthetase, N-terminal domain"/>
    <property type="match status" value="1"/>
</dbReference>
<evidence type="ECO:0000256" key="1">
    <source>
        <dbReference type="ARBA" id="ARBA00022598"/>
    </source>
</evidence>
<dbReference type="SUPFAM" id="SSF55931">
    <property type="entry name" value="Glutamine synthetase/guanido kinase"/>
    <property type="match status" value="1"/>
</dbReference>
<evidence type="ECO:0000256" key="2">
    <source>
        <dbReference type="PROSITE-ProRule" id="PRU01331"/>
    </source>
</evidence>
<protein>
    <submittedName>
        <fullName evidence="5">Glutamine synthetase</fullName>
    </submittedName>
</protein>
<accession>A0A562ZGK7</accession>
<dbReference type="Pfam" id="PF00120">
    <property type="entry name" value="Gln-synt_C"/>
    <property type="match status" value="1"/>
</dbReference>
<evidence type="ECO:0000256" key="3">
    <source>
        <dbReference type="RuleBase" id="RU000384"/>
    </source>
</evidence>
<feature type="domain" description="GS catalytic" evidence="4">
    <location>
        <begin position="137"/>
        <end position="492"/>
    </location>
</feature>
<evidence type="ECO:0000313" key="6">
    <source>
        <dbReference type="Proteomes" id="UP000318199"/>
    </source>
</evidence>
<gene>
    <name evidence="5" type="ORF">FN976_25235</name>
</gene>
<comment type="caution">
    <text evidence="5">The sequence shown here is derived from an EMBL/GenBank/DDBJ whole genome shotgun (WGS) entry which is preliminary data.</text>
</comment>
<dbReference type="InterPro" id="IPR008146">
    <property type="entry name" value="Gln_synth_cat_dom"/>
</dbReference>
<dbReference type="PANTHER" id="PTHR43785">
    <property type="entry name" value="GAMMA-GLUTAMYLPUTRESCINE SYNTHETASE"/>
    <property type="match status" value="1"/>
</dbReference>
<evidence type="ECO:0000313" key="5">
    <source>
        <dbReference type="EMBL" id="TWO67700.1"/>
    </source>
</evidence>